<comment type="caution">
    <text evidence="3">The sequence shown here is derived from an EMBL/GenBank/DDBJ whole genome shotgun (WGS) entry which is preliminary data.</text>
</comment>
<feature type="signal peptide" evidence="2">
    <location>
        <begin position="1"/>
        <end position="29"/>
    </location>
</feature>
<name>A0A2H0N2Y5_9BACT</name>
<evidence type="ECO:0000313" key="3">
    <source>
        <dbReference type="EMBL" id="PIR03264.1"/>
    </source>
</evidence>
<organism evidence="3 4">
    <name type="scientific">Candidatus Magasanikbacteria bacterium CG11_big_fil_rev_8_21_14_0_20_43_7</name>
    <dbReference type="NCBI Taxonomy" id="1974654"/>
    <lineage>
        <taxon>Bacteria</taxon>
        <taxon>Candidatus Magasanikiibacteriota</taxon>
    </lineage>
</organism>
<accession>A0A2H0N2Y5</accession>
<dbReference type="EMBL" id="PCWM01000022">
    <property type="protein sequence ID" value="PIR03264.1"/>
    <property type="molecule type" value="Genomic_DNA"/>
</dbReference>
<evidence type="ECO:0008006" key="5">
    <source>
        <dbReference type="Google" id="ProtNLM"/>
    </source>
</evidence>
<keyword evidence="2" id="KW-0732">Signal</keyword>
<protein>
    <recommendedName>
        <fullName evidence="5">DUF5667 domain-containing protein</fullName>
    </recommendedName>
</protein>
<proteinExistence type="predicted"/>
<reference evidence="3 4" key="1">
    <citation type="submission" date="2017-09" db="EMBL/GenBank/DDBJ databases">
        <title>Depth-based differentiation of microbial function through sediment-hosted aquifers and enrichment of novel symbionts in the deep terrestrial subsurface.</title>
        <authorList>
            <person name="Probst A.J."/>
            <person name="Ladd B."/>
            <person name="Jarett J.K."/>
            <person name="Geller-Mcgrath D.E."/>
            <person name="Sieber C.M."/>
            <person name="Emerson J.B."/>
            <person name="Anantharaman K."/>
            <person name="Thomas B.C."/>
            <person name="Malmstrom R."/>
            <person name="Stieglmeier M."/>
            <person name="Klingl A."/>
            <person name="Woyke T."/>
            <person name="Ryan C.M."/>
            <person name="Banfield J.F."/>
        </authorList>
    </citation>
    <scope>NUCLEOTIDE SEQUENCE [LARGE SCALE GENOMIC DNA]</scope>
    <source>
        <strain evidence="3">CG11_big_fil_rev_8_21_14_0_20_43_7</strain>
    </source>
</reference>
<evidence type="ECO:0000256" key="2">
    <source>
        <dbReference type="SAM" id="SignalP"/>
    </source>
</evidence>
<evidence type="ECO:0000256" key="1">
    <source>
        <dbReference type="SAM" id="MobiDB-lite"/>
    </source>
</evidence>
<evidence type="ECO:0000313" key="4">
    <source>
        <dbReference type="Proteomes" id="UP000229782"/>
    </source>
</evidence>
<dbReference type="AlphaFoldDB" id="A0A2H0N2Y5"/>
<gene>
    <name evidence="3" type="ORF">COV60_01170</name>
</gene>
<sequence length="298" mass="33326">MLSYMKQITYILTPLVLLGMLVVASPAQASSLRPNISVDTTVQADANALSGRSESAVELRARLDVEKRERDTRREEMEDARTEYEDTRQEYKDERGAFLDIRTRWNTATGEEKHALRADVTVRAKAFLDKSVATLVTKLNRIKAWVQNHPRISDEVEAEVTIKIDAEIAAIEGAVTSLESESTTLEEIQAMSARVRSRLATYHETVQEIIGKMKDSRIEHAQTKLLDIATQIEARIVYYTDLGVDLDSEREHLARVKAQVDAAGTAEEIRASFHAMQEVIAELKASVKASAEAQAEIQ</sequence>
<dbReference type="Proteomes" id="UP000229782">
    <property type="component" value="Unassembled WGS sequence"/>
</dbReference>
<feature type="region of interest" description="Disordered" evidence="1">
    <location>
        <begin position="68"/>
        <end position="88"/>
    </location>
</feature>
<feature type="chain" id="PRO_5013580936" description="DUF5667 domain-containing protein" evidence="2">
    <location>
        <begin position="30"/>
        <end position="298"/>
    </location>
</feature>